<dbReference type="EMBL" id="JAHCVK010000006">
    <property type="protein sequence ID" value="MBT0653939.1"/>
    <property type="molecule type" value="Genomic_DNA"/>
</dbReference>
<sequence length="418" mass="46963">MINKTILDSGIRVITEQMPHAHSVSIGIWVANGSRHELPSLNGVAHFIEHLMFKGTERRSALDIAREIDSVGGVLNAFTSREYVCYYAKVLDTFLPRAVDLLADIFLNSRFDDDEIEKERKVILQEIGMLEDNPDDYIHDLFHQNFWRGHPLGMSIIGSEESVNGLTRSSILDYKNTMYRAEDIIITAAGNVSHKKLLELLNGLFTGIAGGSGRADCRQPVYGKKVELIPRELEQVHVCLGSRGPAQNHPQRFSAFILNTILGGSMSSRLFQEVREKLGLVYSIYSYMASHSDAGSLVIYAGTSHERCLDVLEIILRELRRLKNETVSQVELDSAREQLKGNLLLSLESSDNRMSKLAKNEIYFGRYQPIAEIMSGFDRVTLESLLQLSHELLDDASFTLEMMGRLDDVNLTEADIAL</sequence>
<evidence type="ECO:0000313" key="6">
    <source>
        <dbReference type="EMBL" id="MBT0653939.1"/>
    </source>
</evidence>
<dbReference type="Pfam" id="PF05193">
    <property type="entry name" value="Peptidase_M16_C"/>
    <property type="match status" value="1"/>
</dbReference>
<dbReference type="InterPro" id="IPR011765">
    <property type="entry name" value="Pept_M16_N"/>
</dbReference>
<dbReference type="InterPro" id="IPR001431">
    <property type="entry name" value="Pept_M16_Zn_BS"/>
</dbReference>
<accession>A0ABS5SHG5</accession>
<name>A0ABS5SHG5_9BACT</name>
<proteinExistence type="inferred from homology"/>
<dbReference type="PANTHER" id="PTHR11851">
    <property type="entry name" value="METALLOPROTEASE"/>
    <property type="match status" value="1"/>
</dbReference>
<comment type="caution">
    <text evidence="6">The sequence shown here is derived from an EMBL/GenBank/DDBJ whole genome shotgun (WGS) entry which is preliminary data.</text>
</comment>
<evidence type="ECO:0000259" key="5">
    <source>
        <dbReference type="Pfam" id="PF05193"/>
    </source>
</evidence>
<evidence type="ECO:0000313" key="7">
    <source>
        <dbReference type="Proteomes" id="UP000756860"/>
    </source>
</evidence>
<protein>
    <submittedName>
        <fullName evidence="6">Insulinase family protein</fullName>
    </submittedName>
</protein>
<dbReference type="Proteomes" id="UP000756860">
    <property type="component" value="Unassembled WGS sequence"/>
</dbReference>
<comment type="similarity">
    <text evidence="2 3">Belongs to the peptidase M16 family.</text>
</comment>
<dbReference type="RefSeq" id="WP_214175944.1">
    <property type="nucleotide sequence ID" value="NZ_JAHCVK010000006.1"/>
</dbReference>
<dbReference type="Gene3D" id="3.30.830.10">
    <property type="entry name" value="Metalloenzyme, LuxS/M16 peptidase-like"/>
    <property type="match status" value="2"/>
</dbReference>
<dbReference type="InterPro" id="IPR007863">
    <property type="entry name" value="Peptidase_M16_C"/>
</dbReference>
<reference evidence="6 7" key="1">
    <citation type="submission" date="2021-05" db="EMBL/GenBank/DDBJ databases">
        <title>The draft genome of Geobacter luticola JCM 17780.</title>
        <authorList>
            <person name="Xu Z."/>
            <person name="Masuda Y."/>
            <person name="Itoh H."/>
            <person name="Senoo K."/>
        </authorList>
    </citation>
    <scope>NUCLEOTIDE SEQUENCE [LARGE SCALE GENOMIC DNA]</scope>
    <source>
        <strain evidence="6 7">JCM 17780</strain>
    </source>
</reference>
<dbReference type="InterPro" id="IPR050361">
    <property type="entry name" value="MPP/UQCRC_Complex"/>
</dbReference>
<organism evidence="6 7">
    <name type="scientific">Geomobilimonas luticola</name>
    <dbReference type="NCBI Taxonomy" id="1114878"/>
    <lineage>
        <taxon>Bacteria</taxon>
        <taxon>Pseudomonadati</taxon>
        <taxon>Thermodesulfobacteriota</taxon>
        <taxon>Desulfuromonadia</taxon>
        <taxon>Geobacterales</taxon>
        <taxon>Geobacteraceae</taxon>
        <taxon>Geomobilimonas</taxon>
    </lineage>
</organism>
<evidence type="ECO:0000256" key="3">
    <source>
        <dbReference type="RuleBase" id="RU004447"/>
    </source>
</evidence>
<gene>
    <name evidence="6" type="ORF">KI810_12795</name>
</gene>
<comment type="cofactor">
    <cofactor evidence="1">
        <name>Zn(2+)</name>
        <dbReference type="ChEBI" id="CHEBI:29105"/>
    </cofactor>
</comment>
<evidence type="ECO:0000256" key="1">
    <source>
        <dbReference type="ARBA" id="ARBA00001947"/>
    </source>
</evidence>
<evidence type="ECO:0000259" key="4">
    <source>
        <dbReference type="Pfam" id="PF00675"/>
    </source>
</evidence>
<keyword evidence="7" id="KW-1185">Reference proteome</keyword>
<dbReference type="SUPFAM" id="SSF63411">
    <property type="entry name" value="LuxS/MPP-like metallohydrolase"/>
    <property type="match status" value="2"/>
</dbReference>
<dbReference type="PANTHER" id="PTHR11851:SF49">
    <property type="entry name" value="MITOCHONDRIAL-PROCESSING PEPTIDASE SUBUNIT ALPHA"/>
    <property type="match status" value="1"/>
</dbReference>
<evidence type="ECO:0000256" key="2">
    <source>
        <dbReference type="ARBA" id="ARBA00007261"/>
    </source>
</evidence>
<feature type="domain" description="Peptidase M16 C-terminal" evidence="5">
    <location>
        <begin position="166"/>
        <end position="339"/>
    </location>
</feature>
<feature type="domain" description="Peptidase M16 N-terminal" evidence="4">
    <location>
        <begin position="12"/>
        <end position="158"/>
    </location>
</feature>
<dbReference type="InterPro" id="IPR011249">
    <property type="entry name" value="Metalloenz_LuxS/M16"/>
</dbReference>
<dbReference type="Pfam" id="PF00675">
    <property type="entry name" value="Peptidase_M16"/>
    <property type="match status" value="1"/>
</dbReference>
<dbReference type="PROSITE" id="PS00143">
    <property type="entry name" value="INSULINASE"/>
    <property type="match status" value="1"/>
</dbReference>